<feature type="transmembrane region" description="Helical" evidence="2">
    <location>
        <begin position="216"/>
        <end position="234"/>
    </location>
</feature>
<accession>A0A7Z0MPW6</accession>
<evidence type="ECO:0000313" key="3">
    <source>
        <dbReference type="EMBL" id="NYT47509.1"/>
    </source>
</evidence>
<dbReference type="AlphaFoldDB" id="A0A7Z0MPW6"/>
<dbReference type="Proteomes" id="UP000537890">
    <property type="component" value="Unassembled WGS sequence"/>
</dbReference>
<keyword evidence="2" id="KW-0472">Membrane</keyword>
<gene>
    <name evidence="3" type="ORF">H0A75_07985</name>
</gene>
<reference evidence="3 4" key="1">
    <citation type="submission" date="2020-05" db="EMBL/GenBank/DDBJ databases">
        <title>Horizontal transmission and recombination maintain forever young bacterial symbiont genomes.</title>
        <authorList>
            <person name="Russell S.L."/>
            <person name="Pepper-Tunick E."/>
            <person name="Svedberg J."/>
            <person name="Byrne A."/>
            <person name="Ruelas Castillo J."/>
            <person name="Vollmers C."/>
            <person name="Beinart R.A."/>
            <person name="Corbett-Detig R."/>
        </authorList>
    </citation>
    <scope>NUCLEOTIDE SEQUENCE [LARGE SCALE GENOMIC DNA]</scope>
    <source>
        <strain evidence="3">4727-3</strain>
    </source>
</reference>
<evidence type="ECO:0000313" key="4">
    <source>
        <dbReference type="Proteomes" id="UP000537890"/>
    </source>
</evidence>
<evidence type="ECO:0000256" key="1">
    <source>
        <dbReference type="SAM" id="MobiDB-lite"/>
    </source>
</evidence>
<dbReference type="EMBL" id="JACCHS010000166">
    <property type="protein sequence ID" value="NYT47509.1"/>
    <property type="molecule type" value="Genomic_DNA"/>
</dbReference>
<name>A0A7Z0MPW6_9GAMM</name>
<proteinExistence type="predicted"/>
<sequence length="239" mass="27647">MIKISLVKYIYPVFIILGLLLIQRPAIAQETKMETPTVSEVLKAHDEEQVKEDEQKPKEQVPYDRLNRGTPRGSVMSLSESISEGEQDIVMDFLDMRQVPKDIADEGPELIRKLRIVAERIFWMGPENLSIEPKGHLDDGLPSYRDRVATINTPDGPVEILMQRVPGDKKGDYIWKVSNRTVMEIPRLYELYGYGELGDKLSKLIPEFRGLEFQPWQMVILIGIVLWLILCWLLRRLLF</sequence>
<keyword evidence="2" id="KW-1133">Transmembrane helix</keyword>
<feature type="region of interest" description="Disordered" evidence="1">
    <location>
        <begin position="45"/>
        <end position="79"/>
    </location>
</feature>
<keyword evidence="2" id="KW-0812">Transmembrane</keyword>
<feature type="compositionally biased region" description="Basic and acidic residues" evidence="1">
    <location>
        <begin position="45"/>
        <end position="67"/>
    </location>
</feature>
<organism evidence="3 4">
    <name type="scientific">Candidatus Methanofishera endochildressiae</name>
    <dbReference type="NCBI Taxonomy" id="2738884"/>
    <lineage>
        <taxon>Bacteria</taxon>
        <taxon>Pseudomonadati</taxon>
        <taxon>Pseudomonadota</taxon>
        <taxon>Gammaproteobacteria</taxon>
        <taxon>Candidatus Methanofishera</taxon>
    </lineage>
</organism>
<protein>
    <submittedName>
        <fullName evidence="3">Uncharacterized protein</fullName>
    </submittedName>
</protein>
<comment type="caution">
    <text evidence="3">The sequence shown here is derived from an EMBL/GenBank/DDBJ whole genome shotgun (WGS) entry which is preliminary data.</text>
</comment>
<evidence type="ECO:0000256" key="2">
    <source>
        <dbReference type="SAM" id="Phobius"/>
    </source>
</evidence>